<sequence length="37" mass="4209">MAFAVYRTINDQKTNTIKPLFPFAPGQEAENLLKLDL</sequence>
<evidence type="ECO:0000313" key="2">
    <source>
        <dbReference type="Proteomes" id="UP000186230"/>
    </source>
</evidence>
<keyword evidence="2" id="KW-1185">Reference proteome</keyword>
<dbReference type="STRING" id="1229726.GRFL_1152"/>
<dbReference type="EMBL" id="CP016359">
    <property type="protein sequence ID" value="APU67876.1"/>
    <property type="molecule type" value="Genomic_DNA"/>
</dbReference>
<protein>
    <submittedName>
        <fullName evidence="1">Uncharacterized protein</fullName>
    </submittedName>
</protein>
<dbReference type="KEGG" id="gfl:GRFL_1152"/>
<dbReference type="Proteomes" id="UP000186230">
    <property type="component" value="Chromosome"/>
</dbReference>
<reference evidence="1 2" key="1">
    <citation type="submission" date="2016-07" db="EMBL/GenBank/DDBJ databases">
        <title>Multi-omics approach to identify versatile polysaccharide utilization systems of a marine flavobacterium Gramella flava.</title>
        <authorList>
            <person name="Tang K."/>
        </authorList>
    </citation>
    <scope>NUCLEOTIDE SEQUENCE [LARGE SCALE GENOMIC DNA]</scope>
    <source>
        <strain evidence="1 2">JLT2011</strain>
    </source>
</reference>
<dbReference type="AlphaFoldDB" id="A0A1L7I2P7"/>
<organism evidence="1 2">
    <name type="scientific">Christiangramia flava JLT2011</name>
    <dbReference type="NCBI Taxonomy" id="1229726"/>
    <lineage>
        <taxon>Bacteria</taxon>
        <taxon>Pseudomonadati</taxon>
        <taxon>Bacteroidota</taxon>
        <taxon>Flavobacteriia</taxon>
        <taxon>Flavobacteriales</taxon>
        <taxon>Flavobacteriaceae</taxon>
        <taxon>Christiangramia</taxon>
    </lineage>
</organism>
<proteinExistence type="predicted"/>
<name>A0A1L7I2P7_9FLAO</name>
<gene>
    <name evidence="1" type="ORF">GRFL_1152</name>
</gene>
<evidence type="ECO:0000313" key="1">
    <source>
        <dbReference type="EMBL" id="APU67876.1"/>
    </source>
</evidence>
<accession>A0A1L7I2P7</accession>